<comment type="pathway">
    <text evidence="9">Protein modification; lipoprotein biosynthesis (signal peptide cleavage).</text>
</comment>
<evidence type="ECO:0000256" key="1">
    <source>
        <dbReference type="ARBA" id="ARBA00006139"/>
    </source>
</evidence>
<evidence type="ECO:0000256" key="7">
    <source>
        <dbReference type="ARBA" id="ARBA00022989"/>
    </source>
</evidence>
<dbReference type="NCBIfam" id="TIGR00077">
    <property type="entry name" value="lspA"/>
    <property type="match status" value="1"/>
</dbReference>
<dbReference type="AlphaFoldDB" id="A0A3G9IQJ6"/>
<feature type="transmembrane region" description="Helical" evidence="9">
    <location>
        <begin position="132"/>
        <end position="152"/>
    </location>
</feature>
<reference evidence="11 12" key="1">
    <citation type="submission" date="2018-11" db="EMBL/GenBank/DDBJ databases">
        <title>Complete genome sequence of Nocardioides baekrokdamisoli strain KCTC 39748.</title>
        <authorList>
            <person name="Kang S.W."/>
            <person name="Lee K.C."/>
            <person name="Kim K.K."/>
            <person name="Kim J.S."/>
            <person name="Kim D.S."/>
            <person name="Ko S.H."/>
            <person name="Yang S.H."/>
            <person name="Shin Y.K."/>
            <person name="Lee J.S."/>
        </authorList>
    </citation>
    <scope>NUCLEOTIDE SEQUENCE [LARGE SCALE GENOMIC DNA]</scope>
    <source>
        <strain evidence="11 12">KCTC 39748</strain>
    </source>
</reference>
<comment type="similarity">
    <text evidence="1 9 10">Belongs to the peptidase A8 family.</text>
</comment>
<dbReference type="GO" id="GO:0006508">
    <property type="term" value="P:proteolysis"/>
    <property type="evidence" value="ECO:0007669"/>
    <property type="project" value="UniProtKB-KW"/>
</dbReference>
<keyword evidence="2 9" id="KW-1003">Cell membrane</keyword>
<organism evidence="11 12">
    <name type="scientific">Nocardioides baekrokdamisoli</name>
    <dbReference type="NCBI Taxonomy" id="1804624"/>
    <lineage>
        <taxon>Bacteria</taxon>
        <taxon>Bacillati</taxon>
        <taxon>Actinomycetota</taxon>
        <taxon>Actinomycetes</taxon>
        <taxon>Propionibacteriales</taxon>
        <taxon>Nocardioidaceae</taxon>
        <taxon>Nocardioides</taxon>
    </lineage>
</organism>
<gene>
    <name evidence="9" type="primary">lspA</name>
    <name evidence="11" type="ORF">Back2_26220</name>
</gene>
<evidence type="ECO:0000256" key="10">
    <source>
        <dbReference type="RuleBase" id="RU004181"/>
    </source>
</evidence>
<comment type="caution">
    <text evidence="9">Lacks conserved residue(s) required for the propagation of feature annotation.</text>
</comment>
<keyword evidence="7 9" id="KW-1133">Transmembrane helix</keyword>
<comment type="function">
    <text evidence="9">This protein specifically catalyzes the removal of signal peptides from prolipoproteins.</text>
</comment>
<dbReference type="PANTHER" id="PTHR33695">
    <property type="entry name" value="LIPOPROTEIN SIGNAL PEPTIDASE"/>
    <property type="match status" value="1"/>
</dbReference>
<dbReference type="InterPro" id="IPR001872">
    <property type="entry name" value="Peptidase_A8"/>
</dbReference>
<dbReference type="GO" id="GO:0005886">
    <property type="term" value="C:plasma membrane"/>
    <property type="evidence" value="ECO:0007669"/>
    <property type="project" value="UniProtKB-SubCell"/>
</dbReference>
<feature type="active site" evidence="9">
    <location>
        <position position="123"/>
    </location>
</feature>
<dbReference type="OrthoDB" id="4308908at2"/>
<feature type="active site" evidence="9">
    <location>
        <position position="137"/>
    </location>
</feature>
<feature type="transmembrane region" description="Helical" evidence="9">
    <location>
        <begin position="57"/>
        <end position="82"/>
    </location>
</feature>
<evidence type="ECO:0000256" key="8">
    <source>
        <dbReference type="ARBA" id="ARBA00023136"/>
    </source>
</evidence>
<evidence type="ECO:0000313" key="11">
    <source>
        <dbReference type="EMBL" id="BBH18335.1"/>
    </source>
</evidence>
<evidence type="ECO:0000256" key="5">
    <source>
        <dbReference type="ARBA" id="ARBA00022750"/>
    </source>
</evidence>
<dbReference type="PANTHER" id="PTHR33695:SF1">
    <property type="entry name" value="LIPOPROTEIN SIGNAL PEPTIDASE"/>
    <property type="match status" value="1"/>
</dbReference>
<keyword evidence="6 9" id="KW-0378">Hydrolase</keyword>
<evidence type="ECO:0000256" key="2">
    <source>
        <dbReference type="ARBA" id="ARBA00022475"/>
    </source>
</evidence>
<name>A0A3G9IQJ6_9ACTN</name>
<dbReference type="HAMAP" id="MF_00161">
    <property type="entry name" value="LspA"/>
    <property type="match status" value="1"/>
</dbReference>
<dbReference type="EMBL" id="AP019307">
    <property type="protein sequence ID" value="BBH18335.1"/>
    <property type="molecule type" value="Genomic_DNA"/>
</dbReference>
<dbReference type="RefSeq" id="WP_125569650.1">
    <property type="nucleotide sequence ID" value="NZ_AP019307.1"/>
</dbReference>
<evidence type="ECO:0000256" key="6">
    <source>
        <dbReference type="ARBA" id="ARBA00022801"/>
    </source>
</evidence>
<dbReference type="KEGG" id="nbe:Back2_26220"/>
<keyword evidence="4 9" id="KW-0812">Transmembrane</keyword>
<dbReference type="UniPathway" id="UPA00665"/>
<keyword evidence="3 9" id="KW-0645">Protease</keyword>
<keyword evidence="8 9" id="KW-0472">Membrane</keyword>
<evidence type="ECO:0000313" key="12">
    <source>
        <dbReference type="Proteomes" id="UP000271573"/>
    </source>
</evidence>
<dbReference type="GO" id="GO:0004190">
    <property type="term" value="F:aspartic-type endopeptidase activity"/>
    <property type="evidence" value="ECO:0007669"/>
    <property type="project" value="UniProtKB-UniRule"/>
</dbReference>
<evidence type="ECO:0000256" key="9">
    <source>
        <dbReference type="HAMAP-Rule" id="MF_00161"/>
    </source>
</evidence>
<dbReference type="Pfam" id="PF01252">
    <property type="entry name" value="Peptidase_A8"/>
    <property type="match status" value="1"/>
</dbReference>
<keyword evidence="12" id="KW-1185">Reference proteome</keyword>
<comment type="catalytic activity">
    <reaction evidence="9">
        <text>Release of signal peptides from bacterial membrane prolipoproteins. Hydrolyzes -Xaa-Yaa-Zaa-|-(S,diacylglyceryl)Cys-, in which Xaa is hydrophobic (preferably Leu), and Yaa (Ala or Ser) and Zaa (Gly or Ala) have small, neutral side chains.</text>
        <dbReference type="EC" id="3.4.23.36"/>
    </reaction>
</comment>
<evidence type="ECO:0000256" key="3">
    <source>
        <dbReference type="ARBA" id="ARBA00022670"/>
    </source>
</evidence>
<evidence type="ECO:0000256" key="4">
    <source>
        <dbReference type="ARBA" id="ARBA00022692"/>
    </source>
</evidence>
<dbReference type="Proteomes" id="UP000271573">
    <property type="component" value="Chromosome"/>
</dbReference>
<proteinExistence type="inferred from homology"/>
<comment type="subcellular location">
    <subcellularLocation>
        <location evidence="9">Cell membrane</location>
        <topology evidence="9">Multi-pass membrane protein</topology>
    </subcellularLocation>
</comment>
<accession>A0A3G9IQJ6</accession>
<feature type="transmembrane region" description="Helical" evidence="9">
    <location>
        <begin position="89"/>
        <end position="107"/>
    </location>
</feature>
<sequence length="168" mass="17955">MRAPSASKHALLIGAVALMFLAVDQVMKAVAVAHFASPQQVLGTFLQFWLTKNCGAAWSFGTGMTWIFTVLAVGATLVIAWFTPRCRNAVWAIALGLVLAGVDGNLVDRLFRAPGGGNGCVVDFIAFPHYPIFNVADMCINVGAVVIVVQLYRGIHLNGTRTAKKARP</sequence>
<keyword evidence="5 9" id="KW-0064">Aspartyl protease</keyword>
<dbReference type="EC" id="3.4.23.36" evidence="9"/>
<dbReference type="PRINTS" id="PR00781">
    <property type="entry name" value="LIPOSIGPTASE"/>
</dbReference>
<protein>
    <recommendedName>
        <fullName evidence="9">Lipoprotein signal peptidase</fullName>
        <ecNumber evidence="9">3.4.23.36</ecNumber>
    </recommendedName>
    <alternativeName>
        <fullName evidence="9">Prolipoprotein signal peptidase</fullName>
    </alternativeName>
    <alternativeName>
        <fullName evidence="9">Signal peptidase II</fullName>
        <shortName evidence="9">SPase II</shortName>
    </alternativeName>
</protein>